<protein>
    <submittedName>
        <fullName evidence="2">Uncharacterized protein</fullName>
    </submittedName>
</protein>
<sequence length="280" mass="31805">MKKHILAFCCTLLIVAGGYSQDKLNKSKSELNKGKDLNTVAAQQKTTSTSSSSSSSRDGGIGSIFVELIAKAVAYTAGIAVIGHYGIEDHLHFEQTEYPYYLPEHGNYFNAEVHDDGNINNFRFDLKDKFLYNNGNLFGNHLEAKLRPFQYLYVKADYYQLFEFQENTSDNLSLFYFNLGYDRIRLRRFNLGWTIGASYIANDVNKLGFSFGANAEYFCKQNVSFLAGAKWSFINDKPVHAYEIEGRYHRKNYFISVGFEHLDIASPNYNFATVGGGIYL</sequence>
<dbReference type="EMBL" id="WOWP01000062">
    <property type="protein sequence ID" value="MUV05348.1"/>
    <property type="molecule type" value="Genomic_DNA"/>
</dbReference>
<organism evidence="2 3">
    <name type="scientific">Flavobacterium rakeshii</name>
    <dbReference type="NCBI Taxonomy" id="1038845"/>
    <lineage>
        <taxon>Bacteria</taxon>
        <taxon>Pseudomonadati</taxon>
        <taxon>Bacteroidota</taxon>
        <taxon>Flavobacteriia</taxon>
        <taxon>Flavobacteriales</taxon>
        <taxon>Flavobacteriaceae</taxon>
        <taxon>Flavobacterium</taxon>
    </lineage>
</organism>
<reference evidence="2 3" key="1">
    <citation type="submission" date="2019-12" db="EMBL/GenBank/DDBJ databases">
        <authorList>
            <person name="Sun J.-Q."/>
        </authorList>
    </citation>
    <scope>NUCLEOTIDE SEQUENCE [LARGE SCALE GENOMIC DNA]</scope>
    <source>
        <strain evidence="2 3">JCM 17928</strain>
    </source>
</reference>
<dbReference type="Proteomes" id="UP000433945">
    <property type="component" value="Unassembled WGS sequence"/>
</dbReference>
<keyword evidence="3" id="KW-1185">Reference proteome</keyword>
<accession>A0A6N8HI61</accession>
<evidence type="ECO:0000313" key="3">
    <source>
        <dbReference type="Proteomes" id="UP000433945"/>
    </source>
</evidence>
<dbReference type="RefSeq" id="WP_157484608.1">
    <property type="nucleotide sequence ID" value="NZ_WOWP01000062.1"/>
</dbReference>
<name>A0A6N8HI61_9FLAO</name>
<dbReference type="AlphaFoldDB" id="A0A6N8HI61"/>
<evidence type="ECO:0000313" key="2">
    <source>
        <dbReference type="EMBL" id="MUV05348.1"/>
    </source>
</evidence>
<dbReference type="OrthoDB" id="1323375at2"/>
<gene>
    <name evidence="2" type="ORF">GN157_16660</name>
</gene>
<proteinExistence type="predicted"/>
<feature type="compositionally biased region" description="Low complexity" evidence="1">
    <location>
        <begin position="46"/>
        <end position="56"/>
    </location>
</feature>
<feature type="region of interest" description="Disordered" evidence="1">
    <location>
        <begin position="35"/>
        <end position="58"/>
    </location>
</feature>
<comment type="caution">
    <text evidence="2">The sequence shown here is derived from an EMBL/GenBank/DDBJ whole genome shotgun (WGS) entry which is preliminary data.</text>
</comment>
<evidence type="ECO:0000256" key="1">
    <source>
        <dbReference type="SAM" id="MobiDB-lite"/>
    </source>
</evidence>